<dbReference type="InterPro" id="IPR059113">
    <property type="entry name" value="Znf_ribbon"/>
</dbReference>
<evidence type="ECO:0000313" key="2">
    <source>
        <dbReference type="EMBL" id="QEG00481.1"/>
    </source>
</evidence>
<dbReference type="KEGG" id="smam:Mal15_45510"/>
<feature type="domain" description="Putative zinc-ribbon" evidence="1">
    <location>
        <begin position="14"/>
        <end position="35"/>
    </location>
</feature>
<organism evidence="2 3">
    <name type="scientific">Stieleria maiorica</name>
    <dbReference type="NCBI Taxonomy" id="2795974"/>
    <lineage>
        <taxon>Bacteria</taxon>
        <taxon>Pseudomonadati</taxon>
        <taxon>Planctomycetota</taxon>
        <taxon>Planctomycetia</taxon>
        <taxon>Pirellulales</taxon>
        <taxon>Pirellulaceae</taxon>
        <taxon>Stieleria</taxon>
    </lineage>
</organism>
<gene>
    <name evidence="2" type="ORF">Mal15_45510</name>
</gene>
<dbReference type="Pfam" id="PF13248">
    <property type="entry name" value="Zn_ribbon_3"/>
    <property type="match status" value="1"/>
</dbReference>
<dbReference type="RefSeq" id="WP_147869717.1">
    <property type="nucleotide sequence ID" value="NZ_CP036264.1"/>
</dbReference>
<reference evidence="2 3" key="1">
    <citation type="submission" date="2019-02" db="EMBL/GenBank/DDBJ databases">
        <title>Planctomycetal bacteria perform biofilm scaping via a novel small molecule.</title>
        <authorList>
            <person name="Jeske O."/>
            <person name="Boedeker C."/>
            <person name="Wiegand S."/>
            <person name="Breitling P."/>
            <person name="Kallscheuer N."/>
            <person name="Jogler M."/>
            <person name="Rohde M."/>
            <person name="Petersen J."/>
            <person name="Medema M.H."/>
            <person name="Surup F."/>
            <person name="Jogler C."/>
        </authorList>
    </citation>
    <scope>NUCLEOTIDE SEQUENCE [LARGE SCALE GENOMIC DNA]</scope>
    <source>
        <strain evidence="2 3">Mal15</strain>
    </source>
</reference>
<evidence type="ECO:0000313" key="3">
    <source>
        <dbReference type="Proteomes" id="UP000321353"/>
    </source>
</evidence>
<proteinExistence type="predicted"/>
<evidence type="ECO:0000259" key="1">
    <source>
        <dbReference type="Pfam" id="PF13248"/>
    </source>
</evidence>
<keyword evidence="3" id="KW-1185">Reference proteome</keyword>
<dbReference type="AlphaFoldDB" id="A0A5B9MKE6"/>
<accession>A0A5B9MKE6</accession>
<dbReference type="EMBL" id="CP036264">
    <property type="protein sequence ID" value="QEG00481.1"/>
    <property type="molecule type" value="Genomic_DNA"/>
</dbReference>
<protein>
    <recommendedName>
        <fullName evidence="1">Putative zinc-ribbon domain-containing protein</fullName>
    </recommendedName>
</protein>
<name>A0A5B9MKE6_9BACT</name>
<sequence length="59" mass="6729">MNNVTKDAALLNRTPCSKCGKVVDDRAPACPWCGESIYVEHPADITPTKHRQLKIHRWR</sequence>
<dbReference type="Proteomes" id="UP000321353">
    <property type="component" value="Chromosome"/>
</dbReference>